<comment type="caution">
    <text evidence="1">The sequence shown here is derived from an EMBL/GenBank/DDBJ whole genome shotgun (WGS) entry which is preliminary data.</text>
</comment>
<dbReference type="OrthoDB" id="206619at2759"/>
<sequence>MSYSPTPDGTIKLVPRSSPLVIKLSDPQTLKSKSGVATPLAFSLNNFIGPKWSQPRDAWGQWSYIDLGCGESHRPISCTYDGEFICWNGVHGEYVFDISMWKIEEGNHLVLVKGINGKKNNTKNEGDCKGRRFQINDDGTISPKCNSSLCLGASLPIRASFPTCEKGTLRLVQRSSLQAVRLTALVTSSLKSGQTTSLNLMGSGTYVGPKWNQPREAWAQWSYIDLGIGHPNPNEAMQVRYDGDFICWNDVHGEYVFDISMWKIEENNHLVLVKGINTKKNNTKNEGDCKGRRFQINDDGTISPKCNSSLCLGASLPSPSAVEFAMSGWSGYNSRFNGLYKVSDKMNDDFAVYTHMPTEGVGAGADWCRLWYHKGCWRIGHMHWTDHDKKRCCAYTASGPVPAHSLRNQVWFDFNGEGSNRDHGIPKNNFVEKPHSRSIVVTPAIVAEISVPATPSAPPLQGNRFEVKACVPCGEQYPLGAKFCANCGKPLTDDFEWVMVDDPDTVKLAVARMI</sequence>
<proteinExistence type="predicted"/>
<name>A0A9W7AYM0_9STRA</name>
<dbReference type="EMBL" id="BRXY01000214">
    <property type="protein sequence ID" value="GMH77872.1"/>
    <property type="molecule type" value="Genomic_DNA"/>
</dbReference>
<organism evidence="1 2">
    <name type="scientific">Triparma strigata</name>
    <dbReference type="NCBI Taxonomy" id="1606541"/>
    <lineage>
        <taxon>Eukaryota</taxon>
        <taxon>Sar</taxon>
        <taxon>Stramenopiles</taxon>
        <taxon>Ochrophyta</taxon>
        <taxon>Bolidophyceae</taxon>
        <taxon>Parmales</taxon>
        <taxon>Triparmaceae</taxon>
        <taxon>Triparma</taxon>
    </lineage>
</organism>
<evidence type="ECO:0000313" key="1">
    <source>
        <dbReference type="EMBL" id="GMH77872.1"/>
    </source>
</evidence>
<dbReference type="AlphaFoldDB" id="A0A9W7AYM0"/>
<protein>
    <submittedName>
        <fullName evidence="1">Uncharacterized protein</fullName>
    </submittedName>
</protein>
<gene>
    <name evidence="1" type="ORF">TrST_g12462</name>
</gene>
<accession>A0A9W7AYM0</accession>
<evidence type="ECO:0000313" key="2">
    <source>
        <dbReference type="Proteomes" id="UP001165085"/>
    </source>
</evidence>
<dbReference type="Proteomes" id="UP001165085">
    <property type="component" value="Unassembled WGS sequence"/>
</dbReference>
<keyword evidence="2" id="KW-1185">Reference proteome</keyword>
<reference evidence="2" key="1">
    <citation type="journal article" date="2023" name="Commun. Biol.">
        <title>Genome analysis of Parmales, the sister group of diatoms, reveals the evolutionary specialization of diatoms from phago-mixotrophs to photoautotrophs.</title>
        <authorList>
            <person name="Ban H."/>
            <person name="Sato S."/>
            <person name="Yoshikawa S."/>
            <person name="Yamada K."/>
            <person name="Nakamura Y."/>
            <person name="Ichinomiya M."/>
            <person name="Sato N."/>
            <person name="Blanc-Mathieu R."/>
            <person name="Endo H."/>
            <person name="Kuwata A."/>
            <person name="Ogata H."/>
        </authorList>
    </citation>
    <scope>NUCLEOTIDE SEQUENCE [LARGE SCALE GENOMIC DNA]</scope>
    <source>
        <strain evidence="2">NIES 3701</strain>
    </source>
</reference>